<feature type="transmembrane region" description="Helical" evidence="12">
    <location>
        <begin position="44"/>
        <end position="64"/>
    </location>
</feature>
<feature type="domain" description="G-protein coupled receptors family 1 profile" evidence="13">
    <location>
        <begin position="56"/>
        <end position="311"/>
    </location>
</feature>
<feature type="transmembrane region" description="Helical" evidence="12">
    <location>
        <begin position="115"/>
        <end position="135"/>
    </location>
</feature>
<evidence type="ECO:0000256" key="4">
    <source>
        <dbReference type="ARBA" id="ARBA00022989"/>
    </source>
</evidence>
<sequence length="355" mass="40556">MAHLPTSVPANFSPAVMNGEQNNTNNATCPTAELKEWHITVLQVYILLITVLGIVLNVFVLMVFCLHKKACTIAEIYLSNMVAADLLLTVFLPFWAEYVANKFNWTLGIPLCRLVTLSINMNAYCSIYFLVLISIDRYVAVVHPLSFERMRRPKYAKLGCLLVWCFGLFLSVPMLVYRKVTYSKYSNSNVCHLNYGITENCLFTVLLTTFGFIIPISIISFCTFRIIRALNNRLIVAVNTKKMEQKATTLVLVVLLAFMICWVPFHLVKIVVLLVHAKVLTDCTIYTIVYTCANIFMYFAFFNSVLNPILYVIVGKNFRKKVREVFKQWSINRTTTLSTSMRSMSRSVKTEVVFS</sequence>
<proteinExistence type="inferred from homology"/>
<feature type="transmembrane region" description="Helical" evidence="12">
    <location>
        <begin position="155"/>
        <end position="177"/>
    </location>
</feature>
<keyword evidence="5 11" id="KW-0297">G-protein coupled receptor</keyword>
<dbReference type="GO" id="GO:0019957">
    <property type="term" value="F:C-C chemokine binding"/>
    <property type="evidence" value="ECO:0007669"/>
    <property type="project" value="TreeGrafter"/>
</dbReference>
<dbReference type="InterPro" id="IPR017452">
    <property type="entry name" value="GPCR_Rhodpsn_7TM"/>
</dbReference>
<dbReference type="Pfam" id="PF00001">
    <property type="entry name" value="7tm_1"/>
    <property type="match status" value="1"/>
</dbReference>
<dbReference type="PROSITE" id="PS00237">
    <property type="entry name" value="G_PROTEIN_RECEP_F1_1"/>
    <property type="match status" value="1"/>
</dbReference>
<dbReference type="Proteomes" id="UP001488805">
    <property type="component" value="Unassembled WGS sequence"/>
</dbReference>
<evidence type="ECO:0000256" key="9">
    <source>
        <dbReference type="ARBA" id="ARBA00023180"/>
    </source>
</evidence>
<dbReference type="GO" id="GO:0007204">
    <property type="term" value="P:positive regulation of cytosolic calcium ion concentration"/>
    <property type="evidence" value="ECO:0007669"/>
    <property type="project" value="TreeGrafter"/>
</dbReference>
<feature type="transmembrane region" description="Helical" evidence="12">
    <location>
        <begin position="285"/>
        <end position="314"/>
    </location>
</feature>
<dbReference type="InterPro" id="IPR000276">
    <property type="entry name" value="GPCR_Rhodpsn"/>
</dbReference>
<dbReference type="EMBL" id="JBCEZU010000067">
    <property type="protein sequence ID" value="KAK9533824.1"/>
    <property type="molecule type" value="Genomic_DNA"/>
</dbReference>
<dbReference type="GO" id="GO:0004947">
    <property type="term" value="F:bradykinin receptor activity"/>
    <property type="evidence" value="ECO:0007669"/>
    <property type="project" value="InterPro"/>
</dbReference>
<evidence type="ECO:0000259" key="13">
    <source>
        <dbReference type="PROSITE" id="PS50262"/>
    </source>
</evidence>
<evidence type="ECO:0000256" key="12">
    <source>
        <dbReference type="SAM" id="Phobius"/>
    </source>
</evidence>
<evidence type="ECO:0000256" key="6">
    <source>
        <dbReference type="ARBA" id="ARBA00023136"/>
    </source>
</evidence>
<evidence type="ECO:0000256" key="2">
    <source>
        <dbReference type="ARBA" id="ARBA00022475"/>
    </source>
</evidence>
<comment type="similarity">
    <text evidence="11">Belongs to the G-protein coupled receptor 1 family.</text>
</comment>
<feature type="transmembrane region" description="Helical" evidence="12">
    <location>
        <begin position="202"/>
        <end position="227"/>
    </location>
</feature>
<evidence type="ECO:0000256" key="1">
    <source>
        <dbReference type="ARBA" id="ARBA00004651"/>
    </source>
</evidence>
<comment type="subcellular location">
    <subcellularLocation>
        <location evidence="1">Cell membrane</location>
        <topology evidence="1">Multi-pass membrane protein</topology>
    </subcellularLocation>
</comment>
<keyword evidence="4 12" id="KW-1133">Transmembrane helix</keyword>
<evidence type="ECO:0000256" key="5">
    <source>
        <dbReference type="ARBA" id="ARBA00023040"/>
    </source>
</evidence>
<evidence type="ECO:0000256" key="3">
    <source>
        <dbReference type="ARBA" id="ARBA00022692"/>
    </source>
</evidence>
<dbReference type="GO" id="GO:0006955">
    <property type="term" value="P:immune response"/>
    <property type="evidence" value="ECO:0007669"/>
    <property type="project" value="TreeGrafter"/>
</dbReference>
<comment type="caution">
    <text evidence="14">The sequence shown here is derived from an EMBL/GenBank/DDBJ whole genome shotgun (WGS) entry which is preliminary data.</text>
</comment>
<evidence type="ECO:0000313" key="15">
    <source>
        <dbReference type="Proteomes" id="UP001488805"/>
    </source>
</evidence>
<dbReference type="PANTHER" id="PTHR10489:SF957">
    <property type="entry name" value="B2 BRADYKININ RECEPTOR"/>
    <property type="match status" value="1"/>
</dbReference>
<dbReference type="GO" id="GO:0016493">
    <property type="term" value="F:C-C chemokine receptor activity"/>
    <property type="evidence" value="ECO:0007669"/>
    <property type="project" value="TreeGrafter"/>
</dbReference>
<dbReference type="AlphaFoldDB" id="A0AAW1FGR5"/>
<feature type="transmembrane region" description="Helical" evidence="12">
    <location>
        <begin position="76"/>
        <end position="95"/>
    </location>
</feature>
<dbReference type="PRINTS" id="PR00425">
    <property type="entry name" value="BRADYKININR"/>
</dbReference>
<keyword evidence="15" id="KW-1185">Reference proteome</keyword>
<keyword evidence="7" id="KW-1015">Disulfide bond</keyword>
<evidence type="ECO:0000256" key="7">
    <source>
        <dbReference type="ARBA" id="ARBA00023157"/>
    </source>
</evidence>
<dbReference type="Gene3D" id="1.20.1070.10">
    <property type="entry name" value="Rhodopsin 7-helix transmembrane proteins"/>
    <property type="match status" value="1"/>
</dbReference>
<gene>
    <name evidence="14" type="ORF">VZT92_008918</name>
</gene>
<dbReference type="PANTHER" id="PTHR10489">
    <property type="entry name" value="CELL ADHESION MOLECULE"/>
    <property type="match status" value="1"/>
</dbReference>
<organism evidence="14 15">
    <name type="scientific">Zoarces viviparus</name>
    <name type="common">Viviparous eelpout</name>
    <name type="synonym">Blennius viviparus</name>
    <dbReference type="NCBI Taxonomy" id="48416"/>
    <lineage>
        <taxon>Eukaryota</taxon>
        <taxon>Metazoa</taxon>
        <taxon>Chordata</taxon>
        <taxon>Craniata</taxon>
        <taxon>Vertebrata</taxon>
        <taxon>Euteleostomi</taxon>
        <taxon>Actinopterygii</taxon>
        <taxon>Neopterygii</taxon>
        <taxon>Teleostei</taxon>
        <taxon>Neoteleostei</taxon>
        <taxon>Acanthomorphata</taxon>
        <taxon>Eupercaria</taxon>
        <taxon>Perciformes</taxon>
        <taxon>Cottioidei</taxon>
        <taxon>Zoarcales</taxon>
        <taxon>Zoarcidae</taxon>
        <taxon>Zoarcinae</taxon>
        <taxon>Zoarces</taxon>
    </lineage>
</organism>
<protein>
    <recommendedName>
        <fullName evidence="13">G-protein coupled receptors family 1 profile domain-containing protein</fullName>
    </recommendedName>
</protein>
<evidence type="ECO:0000256" key="8">
    <source>
        <dbReference type="ARBA" id="ARBA00023170"/>
    </source>
</evidence>
<keyword evidence="9" id="KW-0325">Glycoprotein</keyword>
<keyword evidence="6 12" id="KW-0472">Membrane</keyword>
<dbReference type="GO" id="GO:0060326">
    <property type="term" value="P:cell chemotaxis"/>
    <property type="evidence" value="ECO:0007669"/>
    <property type="project" value="TreeGrafter"/>
</dbReference>
<dbReference type="SUPFAM" id="SSF81321">
    <property type="entry name" value="Family A G protein-coupled receptor-like"/>
    <property type="match status" value="1"/>
</dbReference>
<evidence type="ECO:0000256" key="11">
    <source>
        <dbReference type="RuleBase" id="RU000688"/>
    </source>
</evidence>
<evidence type="ECO:0000313" key="14">
    <source>
        <dbReference type="EMBL" id="KAK9533824.1"/>
    </source>
</evidence>
<keyword evidence="3 11" id="KW-0812">Transmembrane</keyword>
<dbReference type="GO" id="GO:0019722">
    <property type="term" value="P:calcium-mediated signaling"/>
    <property type="evidence" value="ECO:0007669"/>
    <property type="project" value="TreeGrafter"/>
</dbReference>
<dbReference type="PRINTS" id="PR00237">
    <property type="entry name" value="GPCRRHODOPSN"/>
</dbReference>
<keyword evidence="8 11" id="KW-0675">Receptor</keyword>
<keyword evidence="10 11" id="KW-0807">Transducer</keyword>
<dbReference type="PROSITE" id="PS50262">
    <property type="entry name" value="G_PROTEIN_RECEP_F1_2"/>
    <property type="match status" value="1"/>
</dbReference>
<dbReference type="InterPro" id="IPR050119">
    <property type="entry name" value="CCR1-9-like"/>
</dbReference>
<feature type="transmembrane region" description="Helical" evidence="12">
    <location>
        <begin position="247"/>
        <end position="265"/>
    </location>
</feature>
<dbReference type="GO" id="GO:0009897">
    <property type="term" value="C:external side of plasma membrane"/>
    <property type="evidence" value="ECO:0007669"/>
    <property type="project" value="TreeGrafter"/>
</dbReference>
<keyword evidence="2" id="KW-1003">Cell membrane</keyword>
<accession>A0AAW1FGR5</accession>
<evidence type="ECO:0000256" key="10">
    <source>
        <dbReference type="ARBA" id="ARBA00023224"/>
    </source>
</evidence>
<name>A0AAW1FGR5_ZOAVI</name>
<dbReference type="InterPro" id="IPR000496">
    <property type="entry name" value="Brdyknn_rcpt"/>
</dbReference>
<reference evidence="14 15" key="1">
    <citation type="journal article" date="2024" name="Genome Biol. Evol.">
        <title>Chromosome-level genome assembly of the viviparous eelpout Zoarces viviparus.</title>
        <authorList>
            <person name="Fuhrmann N."/>
            <person name="Brasseur M.V."/>
            <person name="Bakowski C.E."/>
            <person name="Podsiadlowski L."/>
            <person name="Prost S."/>
            <person name="Krehenwinkel H."/>
            <person name="Mayer C."/>
        </authorList>
    </citation>
    <scope>NUCLEOTIDE SEQUENCE [LARGE SCALE GENOMIC DNA]</scope>
    <source>
        <strain evidence="14">NO-MEL_2022_Ind0_liver</strain>
    </source>
</reference>